<dbReference type="InterPro" id="IPR011528">
    <property type="entry name" value="NERD"/>
</dbReference>
<keyword evidence="4" id="KW-1185">Reference proteome</keyword>
<feature type="transmembrane region" description="Helical" evidence="1">
    <location>
        <begin position="6"/>
        <end position="22"/>
    </location>
</feature>
<reference evidence="3" key="1">
    <citation type="submission" date="2020-10" db="EMBL/GenBank/DDBJ databases">
        <authorList>
            <person name="Lu T."/>
            <person name="Wang Q."/>
            <person name="Han X."/>
        </authorList>
    </citation>
    <scope>NUCLEOTIDE SEQUENCE</scope>
    <source>
        <strain evidence="3">WQ 117</strain>
    </source>
</reference>
<gene>
    <name evidence="3" type="ORF">IM532_00870</name>
</gene>
<dbReference type="Pfam" id="PF08378">
    <property type="entry name" value="NERD"/>
    <property type="match status" value="1"/>
</dbReference>
<proteinExistence type="predicted"/>
<keyword evidence="1" id="KW-0812">Transmembrane</keyword>
<evidence type="ECO:0000259" key="2">
    <source>
        <dbReference type="PROSITE" id="PS50965"/>
    </source>
</evidence>
<keyword evidence="1" id="KW-0472">Membrane</keyword>
<dbReference type="RefSeq" id="WP_194181558.1">
    <property type="nucleotide sequence ID" value="NZ_JADGIK010000001.1"/>
</dbReference>
<dbReference type="AlphaFoldDB" id="A0A8J7KCC1"/>
<comment type="caution">
    <text evidence="3">The sequence shown here is derived from an EMBL/GenBank/DDBJ whole genome shotgun (WGS) entry which is preliminary data.</text>
</comment>
<accession>A0A8J7KCC1</accession>
<evidence type="ECO:0000313" key="3">
    <source>
        <dbReference type="EMBL" id="MBF0596026.1"/>
    </source>
</evidence>
<protein>
    <submittedName>
        <fullName evidence="3">NERD domain-containing protein</fullName>
    </submittedName>
</protein>
<sequence>MLLSCFFILFIILIITYYKYIIPSIKGRKGERIIARKLAKLDERKYEVFNDVKFNIKGKQSQIDHIVISDYGIFVIETKNYQGTITGSERSENWTQSFPKSKYNFYNPIRQNLGHIYALNYVLKDVSIDYHSIVAFTDKSKLKVKTSTDVVQPQQLLKTIKKYKHHSIDKHQKELIKSRIQKYNVN</sequence>
<organism evidence="3 4">
    <name type="scientific">Faecalibacter rhinopitheci</name>
    <dbReference type="NCBI Taxonomy" id="2779678"/>
    <lineage>
        <taxon>Bacteria</taxon>
        <taxon>Pseudomonadati</taxon>
        <taxon>Bacteroidota</taxon>
        <taxon>Flavobacteriia</taxon>
        <taxon>Flavobacteriales</taxon>
        <taxon>Weeksellaceae</taxon>
        <taxon>Faecalibacter</taxon>
    </lineage>
</organism>
<dbReference type="EMBL" id="JADGIK010000001">
    <property type="protein sequence ID" value="MBF0596026.1"/>
    <property type="molecule type" value="Genomic_DNA"/>
</dbReference>
<dbReference type="Proteomes" id="UP000608754">
    <property type="component" value="Unassembled WGS sequence"/>
</dbReference>
<keyword evidence="1" id="KW-1133">Transmembrane helix</keyword>
<evidence type="ECO:0000313" key="4">
    <source>
        <dbReference type="Proteomes" id="UP000608754"/>
    </source>
</evidence>
<evidence type="ECO:0000256" key="1">
    <source>
        <dbReference type="SAM" id="Phobius"/>
    </source>
</evidence>
<name>A0A8J7KCC1_9FLAO</name>
<dbReference type="PROSITE" id="PS50965">
    <property type="entry name" value="NERD"/>
    <property type="match status" value="1"/>
</dbReference>
<feature type="domain" description="NERD" evidence="2">
    <location>
        <begin position="26"/>
        <end position="142"/>
    </location>
</feature>